<dbReference type="AlphaFoldDB" id="F2U1U8"/>
<dbReference type="eggNOG" id="KOG4073">
    <property type="taxonomic scope" value="Eukaryota"/>
</dbReference>
<evidence type="ECO:0000256" key="3">
    <source>
        <dbReference type="ARBA" id="ARBA00013252"/>
    </source>
</evidence>
<keyword evidence="4" id="KW-0456">Lyase</keyword>
<accession>F2U1U8</accession>
<proteinExistence type="inferred from homology"/>
<dbReference type="PANTHER" id="PTHR12599">
    <property type="entry name" value="PTERIN-4-ALPHA-CARBINOLAMINE DEHYDRATASE"/>
    <property type="match status" value="1"/>
</dbReference>
<dbReference type="STRING" id="946362.F2U1U8"/>
<dbReference type="InterPro" id="IPR001533">
    <property type="entry name" value="Pterin_deHydtase"/>
</dbReference>
<dbReference type="EC" id="4.2.1.96" evidence="3"/>
<evidence type="ECO:0000313" key="6">
    <source>
        <dbReference type="EMBL" id="EGD81600.1"/>
    </source>
</evidence>
<dbReference type="RefSeq" id="XP_004996804.1">
    <property type="nucleotide sequence ID" value="XM_004996747.1"/>
</dbReference>
<comment type="similarity">
    <text evidence="2">Belongs to the pterin-4-alpha-carbinolamine dehydratase family.</text>
</comment>
<evidence type="ECO:0000256" key="4">
    <source>
        <dbReference type="ARBA" id="ARBA00023239"/>
    </source>
</evidence>
<dbReference type="FunCoup" id="F2U1U8">
    <property type="interactions" value="267"/>
</dbReference>
<protein>
    <recommendedName>
        <fullName evidence="3">4a-hydroxytetrahydrobiopterin dehydratase</fullName>
        <ecNumber evidence="3">4.2.1.96</ecNumber>
    </recommendedName>
    <alternativeName>
        <fullName evidence="5">4-alpha-hydroxy-tetrahydropterin dehydratase</fullName>
    </alternativeName>
</protein>
<evidence type="ECO:0000256" key="2">
    <source>
        <dbReference type="ARBA" id="ARBA00006472"/>
    </source>
</evidence>
<dbReference type="GO" id="GO:0006729">
    <property type="term" value="P:tetrahydrobiopterin biosynthetic process"/>
    <property type="evidence" value="ECO:0007669"/>
    <property type="project" value="InterPro"/>
</dbReference>
<dbReference type="KEGG" id="sre:PTSG_02315"/>
<dbReference type="HAMAP" id="MF_00434">
    <property type="entry name" value="Pterin_4_alpha"/>
    <property type="match status" value="1"/>
</dbReference>
<dbReference type="GeneID" id="16077397"/>
<dbReference type="EMBL" id="GL832959">
    <property type="protein sequence ID" value="EGD81600.1"/>
    <property type="molecule type" value="Genomic_DNA"/>
</dbReference>
<evidence type="ECO:0000256" key="1">
    <source>
        <dbReference type="ARBA" id="ARBA00001554"/>
    </source>
</evidence>
<dbReference type="GO" id="GO:0008124">
    <property type="term" value="F:4-alpha-hydroxytetrahydrobiopterin dehydratase activity"/>
    <property type="evidence" value="ECO:0007669"/>
    <property type="project" value="UniProtKB-EC"/>
</dbReference>
<name>F2U1U8_SALR5</name>
<dbReference type="OMA" id="WAEKWNH"/>
<dbReference type="InterPro" id="IPR036428">
    <property type="entry name" value="PCD_sf"/>
</dbReference>
<dbReference type="Pfam" id="PF01329">
    <property type="entry name" value="Pterin_4a"/>
    <property type="match status" value="1"/>
</dbReference>
<dbReference type="OrthoDB" id="277398at2759"/>
<evidence type="ECO:0000256" key="5">
    <source>
        <dbReference type="ARBA" id="ARBA00030497"/>
    </source>
</evidence>
<sequence length="106" mass="12313">MSDDPATKKAKLSHEERLDRLTKAQERGWKLQKDRDAIEKSFNFKDFSEAWAFMSRVALKAEELCHHPEWFNVYNRLDVTLSTHDVSGLSAKDFTMAEFMDSLTGK</sequence>
<comment type="catalytic activity">
    <reaction evidence="1">
        <text>(4aS,6R)-4a-hydroxy-L-erythro-5,6,7,8-tetrahydrobiopterin = (6R)-L-erythro-6,7-dihydrobiopterin + H2O</text>
        <dbReference type="Rhea" id="RHEA:11920"/>
        <dbReference type="ChEBI" id="CHEBI:15377"/>
        <dbReference type="ChEBI" id="CHEBI:15642"/>
        <dbReference type="ChEBI" id="CHEBI:43120"/>
        <dbReference type="EC" id="4.2.1.96"/>
    </reaction>
</comment>
<dbReference type="CDD" id="cd00914">
    <property type="entry name" value="PCD_DCoH_subfamily_b"/>
    <property type="match status" value="1"/>
</dbReference>
<reference evidence="6" key="1">
    <citation type="submission" date="2009-08" db="EMBL/GenBank/DDBJ databases">
        <title>Annotation of Salpingoeca rosetta.</title>
        <authorList>
            <consortium name="The Broad Institute Genome Sequencing Platform"/>
            <person name="Russ C."/>
            <person name="Cuomo C."/>
            <person name="Burger G."/>
            <person name="Gray M.W."/>
            <person name="Holland P.W.H."/>
            <person name="King N."/>
            <person name="Lang F.B.F."/>
            <person name="Roger A.J."/>
            <person name="Ruiz-Trillo I."/>
            <person name="Young S.K."/>
            <person name="Zeng Q."/>
            <person name="Gargeya S."/>
            <person name="Alvarado L."/>
            <person name="Berlin A."/>
            <person name="Chapman S.B."/>
            <person name="Chen Z."/>
            <person name="Freedman E."/>
            <person name="Gellesch M."/>
            <person name="Goldberg J."/>
            <person name="Griggs A."/>
            <person name="Gujja S."/>
            <person name="Heilman E."/>
            <person name="Heiman D."/>
            <person name="Howarth C."/>
            <person name="Mehta T."/>
            <person name="Neiman D."/>
            <person name="Pearson M."/>
            <person name="Roberts A."/>
            <person name="Saif S."/>
            <person name="Shea T."/>
            <person name="Shenoy N."/>
            <person name="Sisk P."/>
            <person name="Stolte C."/>
            <person name="Sykes S."/>
            <person name="White J."/>
            <person name="Yandava C."/>
            <person name="Haas B."/>
            <person name="Nusbaum C."/>
            <person name="Birren B."/>
        </authorList>
    </citation>
    <scope>NUCLEOTIDE SEQUENCE</scope>
    <source>
        <strain evidence="6">ATCC 50818</strain>
    </source>
</reference>
<keyword evidence="7" id="KW-1185">Reference proteome</keyword>
<dbReference type="PANTHER" id="PTHR12599:SF0">
    <property type="entry name" value="PTERIN-4-ALPHA-CARBINOLAMINE DEHYDRATASE"/>
    <property type="match status" value="1"/>
</dbReference>
<gene>
    <name evidence="6" type="ORF">PTSG_02315</name>
</gene>
<dbReference type="InParanoid" id="F2U1U8"/>
<dbReference type="NCBIfam" id="NF002018">
    <property type="entry name" value="PRK00823.1-3"/>
    <property type="match status" value="1"/>
</dbReference>
<dbReference type="Gene3D" id="3.30.1360.20">
    <property type="entry name" value="Transcriptional coactivator/pterin dehydratase"/>
    <property type="match status" value="1"/>
</dbReference>
<evidence type="ECO:0000313" key="7">
    <source>
        <dbReference type="Proteomes" id="UP000007799"/>
    </source>
</evidence>
<dbReference type="SUPFAM" id="SSF55248">
    <property type="entry name" value="PCD-like"/>
    <property type="match status" value="1"/>
</dbReference>
<dbReference type="Proteomes" id="UP000007799">
    <property type="component" value="Unassembled WGS sequence"/>
</dbReference>
<organism evidence="6 7">
    <name type="scientific">Salpingoeca rosetta (strain ATCC 50818 / BSB-021)</name>
    <dbReference type="NCBI Taxonomy" id="946362"/>
    <lineage>
        <taxon>Eukaryota</taxon>
        <taxon>Choanoflagellata</taxon>
        <taxon>Craspedida</taxon>
        <taxon>Salpingoecidae</taxon>
        <taxon>Salpingoeca</taxon>
    </lineage>
</organism>